<dbReference type="Proteomes" id="UP001153076">
    <property type="component" value="Unassembled WGS sequence"/>
</dbReference>
<feature type="coiled-coil region" evidence="1">
    <location>
        <begin position="8"/>
        <end position="47"/>
    </location>
</feature>
<accession>A0A9Q1GVU2</accession>
<feature type="region of interest" description="Disordered" evidence="2">
    <location>
        <begin position="65"/>
        <end position="86"/>
    </location>
</feature>
<keyword evidence="1" id="KW-0175">Coiled coil</keyword>
<reference evidence="3" key="1">
    <citation type="submission" date="2022-04" db="EMBL/GenBank/DDBJ databases">
        <title>Carnegiea gigantea Genome sequencing and assembly v2.</title>
        <authorList>
            <person name="Copetti D."/>
            <person name="Sanderson M.J."/>
            <person name="Burquez A."/>
            <person name="Wojciechowski M.F."/>
        </authorList>
    </citation>
    <scope>NUCLEOTIDE SEQUENCE</scope>
    <source>
        <strain evidence="3">SGP5-SGP5p</strain>
        <tissue evidence="3">Aerial part</tissue>
    </source>
</reference>
<name>A0A9Q1GVU2_9CARY</name>
<sequence>MVRPRIALEEYLKSIEHKEAACEDLSLDNIDMTLDLEEDDLETIEENTFELRVSIEMNSSLITIPDNYKDDREHDNVGDDQRDNTPLASEHIRCTLATVSALAKNYETYIKDVVPNSIQGVNKSSKTQIGKKHVGVTTGMEYFTILGNESVNQNIGMPQFHNFVNQVNDQKHIQGENTNTSGSSKQLSITQRRNFDPREPLNCVQGVSKLTSMPSPLSREPNCSRVIKSPRINGQTGQHRQFVPTQEEMNHMSHSLTMSKWSQVEFGASNHGVIPNDGFSGDGYRRLVGSMSNQQAQNLISAQNWKEIDTSDFHISINLPKKQANQRPHNQKHSLLDHVNNH</sequence>
<evidence type="ECO:0000256" key="1">
    <source>
        <dbReference type="SAM" id="Coils"/>
    </source>
</evidence>
<gene>
    <name evidence="3" type="ORF">Cgig2_000997</name>
</gene>
<comment type="caution">
    <text evidence="3">The sequence shown here is derived from an EMBL/GenBank/DDBJ whole genome shotgun (WGS) entry which is preliminary data.</text>
</comment>
<dbReference type="AlphaFoldDB" id="A0A9Q1GVU2"/>
<evidence type="ECO:0000313" key="4">
    <source>
        <dbReference type="Proteomes" id="UP001153076"/>
    </source>
</evidence>
<feature type="region of interest" description="Disordered" evidence="2">
    <location>
        <begin position="321"/>
        <end position="342"/>
    </location>
</feature>
<feature type="compositionally biased region" description="Basic and acidic residues" evidence="2">
    <location>
        <begin position="67"/>
        <end position="83"/>
    </location>
</feature>
<protein>
    <submittedName>
        <fullName evidence="3">Uncharacterized protein</fullName>
    </submittedName>
</protein>
<organism evidence="3 4">
    <name type="scientific">Carnegiea gigantea</name>
    <dbReference type="NCBI Taxonomy" id="171969"/>
    <lineage>
        <taxon>Eukaryota</taxon>
        <taxon>Viridiplantae</taxon>
        <taxon>Streptophyta</taxon>
        <taxon>Embryophyta</taxon>
        <taxon>Tracheophyta</taxon>
        <taxon>Spermatophyta</taxon>
        <taxon>Magnoliopsida</taxon>
        <taxon>eudicotyledons</taxon>
        <taxon>Gunneridae</taxon>
        <taxon>Pentapetalae</taxon>
        <taxon>Caryophyllales</taxon>
        <taxon>Cactineae</taxon>
        <taxon>Cactaceae</taxon>
        <taxon>Cactoideae</taxon>
        <taxon>Echinocereeae</taxon>
        <taxon>Carnegiea</taxon>
    </lineage>
</organism>
<evidence type="ECO:0000256" key="2">
    <source>
        <dbReference type="SAM" id="MobiDB-lite"/>
    </source>
</evidence>
<dbReference type="EMBL" id="JAKOGI010001345">
    <property type="protein sequence ID" value="KAJ8426129.1"/>
    <property type="molecule type" value="Genomic_DNA"/>
</dbReference>
<evidence type="ECO:0000313" key="3">
    <source>
        <dbReference type="EMBL" id="KAJ8426129.1"/>
    </source>
</evidence>
<keyword evidence="4" id="KW-1185">Reference proteome</keyword>
<proteinExistence type="predicted"/>